<evidence type="ECO:0000259" key="3">
    <source>
        <dbReference type="PROSITE" id="PS50157"/>
    </source>
</evidence>
<comment type="caution">
    <text evidence="4">The sequence shown here is derived from an EMBL/GenBank/DDBJ whole genome shotgun (WGS) entry which is preliminary data.</text>
</comment>
<feature type="compositionally biased region" description="Low complexity" evidence="2">
    <location>
        <begin position="250"/>
        <end position="259"/>
    </location>
</feature>
<feature type="compositionally biased region" description="Low complexity" evidence="2">
    <location>
        <begin position="231"/>
        <end position="243"/>
    </location>
</feature>
<evidence type="ECO:0000256" key="1">
    <source>
        <dbReference type="PROSITE-ProRule" id="PRU00042"/>
    </source>
</evidence>
<dbReference type="GO" id="GO:0008270">
    <property type="term" value="F:zinc ion binding"/>
    <property type="evidence" value="ECO:0007669"/>
    <property type="project" value="UniProtKB-KW"/>
</dbReference>
<dbReference type="EMBL" id="JAPZBR010000008">
    <property type="protein sequence ID" value="KAJ5342679.1"/>
    <property type="molecule type" value="Genomic_DNA"/>
</dbReference>
<dbReference type="SMART" id="SM00355">
    <property type="entry name" value="ZnF_C2H2"/>
    <property type="match status" value="3"/>
</dbReference>
<feature type="region of interest" description="Disordered" evidence="2">
    <location>
        <begin position="211"/>
        <end position="259"/>
    </location>
</feature>
<dbReference type="PANTHER" id="PTHR46179">
    <property type="entry name" value="ZINC FINGER PROTEIN"/>
    <property type="match status" value="1"/>
</dbReference>
<dbReference type="PROSITE" id="PS50157">
    <property type="entry name" value="ZINC_FINGER_C2H2_2"/>
    <property type="match status" value="1"/>
</dbReference>
<dbReference type="AlphaFoldDB" id="A0A9W9UJH7"/>
<reference evidence="4" key="1">
    <citation type="submission" date="2022-12" db="EMBL/GenBank/DDBJ databases">
        <authorList>
            <person name="Petersen C."/>
        </authorList>
    </citation>
    <scope>NUCLEOTIDE SEQUENCE</scope>
    <source>
        <strain evidence="4">IBT 35675</strain>
    </source>
</reference>
<dbReference type="GO" id="GO:0006357">
    <property type="term" value="P:regulation of transcription by RNA polymerase II"/>
    <property type="evidence" value="ECO:0007669"/>
    <property type="project" value="TreeGrafter"/>
</dbReference>
<gene>
    <name evidence="4" type="ORF">N7541_011803</name>
</gene>
<evidence type="ECO:0000313" key="5">
    <source>
        <dbReference type="Proteomes" id="UP001148299"/>
    </source>
</evidence>
<keyword evidence="1" id="KW-0479">Metal-binding</keyword>
<dbReference type="InterPro" id="IPR036236">
    <property type="entry name" value="Znf_C2H2_sf"/>
</dbReference>
<feature type="region of interest" description="Disordered" evidence="2">
    <location>
        <begin position="1"/>
        <end position="22"/>
    </location>
</feature>
<dbReference type="InterPro" id="IPR013087">
    <property type="entry name" value="Znf_C2H2_type"/>
</dbReference>
<evidence type="ECO:0000256" key="2">
    <source>
        <dbReference type="SAM" id="MobiDB-lite"/>
    </source>
</evidence>
<sequence length="362" mass="40026">MYPSHRRSRTMYNTVPDSAGYSEALQPQNMGGLTGIANGTASSSEPSSLQQWDFMFSRPDQRTFLAPESHQSTRRGSLGAETFSSPFAWPTVLNRDILSNSSQMSSFEAPTGPELNAPFMQAYDRSGALPTAINTPSMSGYNHQQIGKWCIDSTPTEDLYQPQSFPDIGSMVPTEPYFTFNDVTASEQWLHGTCPTSAPLPDPIPESFFSIPRSSSCQHTNPYPSTATTVSISSSPPRSFSDPDSPPAPSSASNASDLSNYGIPTSDGLWRCAHPGCSSQLLFKRGCDLRKHFNRHRKYLFCRYEKCAQSTQNGFSSKKDRARHEAKHNPGVICEWDGCGKVFSRVDNMKDHVRRIHQKGKA</sequence>
<organism evidence="4 5">
    <name type="scientific">Penicillium brevicompactum</name>
    <dbReference type="NCBI Taxonomy" id="5074"/>
    <lineage>
        <taxon>Eukaryota</taxon>
        <taxon>Fungi</taxon>
        <taxon>Dikarya</taxon>
        <taxon>Ascomycota</taxon>
        <taxon>Pezizomycotina</taxon>
        <taxon>Eurotiomycetes</taxon>
        <taxon>Eurotiomycetidae</taxon>
        <taxon>Eurotiales</taxon>
        <taxon>Aspergillaceae</taxon>
        <taxon>Penicillium</taxon>
    </lineage>
</organism>
<feature type="compositionally biased region" description="Polar residues" evidence="2">
    <location>
        <begin position="212"/>
        <end position="230"/>
    </location>
</feature>
<accession>A0A9W9UJH7</accession>
<name>A0A9W9UJH7_PENBR</name>
<keyword evidence="1" id="KW-0863">Zinc-finger</keyword>
<dbReference type="Gene3D" id="3.30.160.60">
    <property type="entry name" value="Classic Zinc Finger"/>
    <property type="match status" value="1"/>
</dbReference>
<protein>
    <recommendedName>
        <fullName evidence="3">C2H2-type domain-containing protein</fullName>
    </recommendedName>
</protein>
<reference evidence="4" key="2">
    <citation type="journal article" date="2023" name="IMA Fungus">
        <title>Comparative genomic study of the Penicillium genus elucidates a diverse pangenome and 15 lateral gene transfer events.</title>
        <authorList>
            <person name="Petersen C."/>
            <person name="Sorensen T."/>
            <person name="Nielsen M.R."/>
            <person name="Sondergaard T.E."/>
            <person name="Sorensen J.L."/>
            <person name="Fitzpatrick D.A."/>
            <person name="Frisvad J.C."/>
            <person name="Nielsen K.L."/>
        </authorList>
    </citation>
    <scope>NUCLEOTIDE SEQUENCE</scope>
    <source>
        <strain evidence="4">IBT 35675</strain>
    </source>
</reference>
<proteinExistence type="predicted"/>
<feature type="domain" description="C2H2-type" evidence="3">
    <location>
        <begin position="332"/>
        <end position="362"/>
    </location>
</feature>
<dbReference type="GO" id="GO:0005634">
    <property type="term" value="C:nucleus"/>
    <property type="evidence" value="ECO:0007669"/>
    <property type="project" value="TreeGrafter"/>
</dbReference>
<keyword evidence="1" id="KW-0862">Zinc</keyword>
<dbReference type="Proteomes" id="UP001148299">
    <property type="component" value="Unassembled WGS sequence"/>
</dbReference>
<dbReference type="SUPFAM" id="SSF57667">
    <property type="entry name" value="beta-beta-alpha zinc fingers"/>
    <property type="match status" value="1"/>
</dbReference>
<keyword evidence="5" id="KW-1185">Reference proteome</keyword>
<evidence type="ECO:0000313" key="4">
    <source>
        <dbReference type="EMBL" id="KAJ5342679.1"/>
    </source>
</evidence>
<dbReference type="InterPro" id="IPR051061">
    <property type="entry name" value="Zinc_finger_trans_reg"/>
</dbReference>
<dbReference type="PROSITE" id="PS00028">
    <property type="entry name" value="ZINC_FINGER_C2H2_1"/>
    <property type="match status" value="1"/>
</dbReference>
<dbReference type="PANTHER" id="PTHR46179:SF19">
    <property type="entry name" value="C2H2 FINGER DOMAIN TRANSCRIPTION FACTOR (EUROFUNG)-RELATED"/>
    <property type="match status" value="1"/>
</dbReference>